<proteinExistence type="predicted"/>
<organism evidence="3 4">
    <name type="scientific">Porphyromonas endodontalis (strain ATCC 35406 / DSM 24491 / JCM 8526 / CCUG 16442 / BCRC 14492 / NCTC 13058 / HG 370)</name>
    <name type="common">Bacteroides endodontalis</name>
    <dbReference type="NCBI Taxonomy" id="553175"/>
    <lineage>
        <taxon>Bacteria</taxon>
        <taxon>Pseudomonadati</taxon>
        <taxon>Bacteroidota</taxon>
        <taxon>Bacteroidia</taxon>
        <taxon>Bacteroidales</taxon>
        <taxon>Porphyromonadaceae</taxon>
        <taxon>Porphyromonas</taxon>
    </lineage>
</organism>
<sequence>MSSYNYISKDPCGEDLFAGKVHERTADHIASLLRTEGSLIIGIDGGWGAGKSNLIQMVEKKVDGQAIFFTYDAWGHQNDMPRRSILEELTSKITRSNALSKKDKTEWEDKLNLLMSQRREISTETIPKLSTGIILLSLVMILTPIFSSIAESLSSSVWRWKIAITSLPVIIILFYSLYRFFRLKERNFETLLSEFVCLYQERTRRESSYETVFSKEPSSTQFKQWMNELDASLQSPLILVFDNMDRLPTLKVQEFWAAIHSFFSEVKYEKIKVIIPFDRKHIISAFKGENSEDNRSYGNDFIDKTFDIVYRIAPPTLSNWKGYFSSQWQTAFGAQLSSEHSIKQIYDLLTESKTPREIIAFINECVTIRKTCGESIPDEYVALFVVGKHKISDSPQKELLELTFLEALAYKYRNEETSKYLSALYCQLSPDETLDIVYADQLRRELEKGETKLLQSLVTQSVFSDLLEHVIVDVSNVEGTVLAFAKVEEVAPIKPIFWNQLVSKASEEKENPKQYQIDLLKHASEDHSKKYLQKIVQSLYAQCGYINESSSRPAEFNAPQFYQSIKSIEDKLTEYNYLNPLSLLHNVKTTPKLFVLFVQLAKDSYSKYKIECSISNLDSYLESLSVEIQNYLEMGGAVNYLPEDTRRSLSLYQDALKEKISNTRSIEVAEILLCRWVELGIMEKELMDDESISYLLNSANEGTLLYYCLICMRFSRGGSFSSYSNRIPEDGDEELLENLARYINLFATYTELLLMCQDMTDYPLYGKLLRYLVSNNLGEDLSIHEVLPHYREISRTLNIRVDDLLKDWDRMGVENSVIEETIPSLPVDFFEETSEMKNLKIVSHCHLIAERYLQSISCSDWKAFLMEESQEYQLLMCLRCDCPNAFEAFKRVVETEFEYQELKLHDEIYSRLVALFESQGKTWGSTFQNVRNMYGTSGRNITKALFVRYGKELFESADLSRNQDAIRTILPTNLLIEEETRNILIERGSDLIQILNSAEDKYRKEFVRAAFSVYNSLDIESKERMKELLSELKKVSPLGEEKE</sequence>
<dbReference type="eggNOG" id="COG4928">
    <property type="taxonomic scope" value="Bacteria"/>
</dbReference>
<comment type="caution">
    <text evidence="3">The sequence shown here is derived from an EMBL/GenBank/DDBJ whole genome shotgun (WGS) entry which is preliminary data.</text>
</comment>
<dbReference type="STRING" id="553175.POREN0001_0986"/>
<dbReference type="RefSeq" id="WP_004332967.1">
    <property type="nucleotide sequence ID" value="NZ_ACNN01000012.1"/>
</dbReference>
<evidence type="ECO:0000313" key="3">
    <source>
        <dbReference type="EMBL" id="EEN83305.1"/>
    </source>
</evidence>
<keyword evidence="1" id="KW-0472">Membrane</keyword>
<accession>C3J946</accession>
<feature type="domain" description="KAP NTPase" evidence="2">
    <location>
        <begin position="26"/>
        <end position="369"/>
    </location>
</feature>
<feature type="transmembrane region" description="Helical" evidence="1">
    <location>
        <begin position="158"/>
        <end position="178"/>
    </location>
</feature>
<protein>
    <submittedName>
        <fullName evidence="3">KAP family P-loop domain protein</fullName>
    </submittedName>
</protein>
<dbReference type="GeneID" id="93366345"/>
<gene>
    <name evidence="3" type="ORF">POREN0001_0986</name>
</gene>
<keyword evidence="1" id="KW-1133">Transmembrane helix</keyword>
<evidence type="ECO:0000313" key="4">
    <source>
        <dbReference type="Proteomes" id="UP000004295"/>
    </source>
</evidence>
<dbReference type="EMBL" id="ACNN01000012">
    <property type="protein sequence ID" value="EEN83305.1"/>
    <property type="molecule type" value="Genomic_DNA"/>
</dbReference>
<dbReference type="InterPro" id="IPR027417">
    <property type="entry name" value="P-loop_NTPase"/>
</dbReference>
<name>C3J946_POREA</name>
<reference evidence="3 4" key="1">
    <citation type="submission" date="2009-04" db="EMBL/GenBank/DDBJ databases">
        <authorList>
            <person name="Sebastian Y."/>
            <person name="Madupu R."/>
            <person name="Durkin A.S."/>
            <person name="Torralba M."/>
            <person name="Methe B."/>
            <person name="Sutton G.G."/>
            <person name="Strausberg R.L."/>
            <person name="Nelson K.E."/>
        </authorList>
    </citation>
    <scope>NUCLEOTIDE SEQUENCE [LARGE SCALE GENOMIC DNA]</scope>
    <source>
        <strain evidence="4">ATCC 35406 / BCRC 14492 / JCM 8526 / NCTC 13058 / HG 370</strain>
    </source>
</reference>
<dbReference type="AlphaFoldDB" id="C3J946"/>
<dbReference type="InterPro" id="IPR011646">
    <property type="entry name" value="KAP_P-loop"/>
</dbReference>
<evidence type="ECO:0000256" key="1">
    <source>
        <dbReference type="SAM" id="Phobius"/>
    </source>
</evidence>
<evidence type="ECO:0000259" key="2">
    <source>
        <dbReference type="Pfam" id="PF07693"/>
    </source>
</evidence>
<dbReference type="SUPFAM" id="SSF52540">
    <property type="entry name" value="P-loop containing nucleoside triphosphate hydrolases"/>
    <property type="match status" value="1"/>
</dbReference>
<dbReference type="Pfam" id="PF07693">
    <property type="entry name" value="KAP_NTPase"/>
    <property type="match status" value="1"/>
</dbReference>
<feature type="transmembrane region" description="Helical" evidence="1">
    <location>
        <begin position="125"/>
        <end position="146"/>
    </location>
</feature>
<keyword evidence="4" id="KW-1185">Reference proteome</keyword>
<keyword evidence="1" id="KW-0812">Transmembrane</keyword>
<dbReference type="Proteomes" id="UP000004295">
    <property type="component" value="Unassembled WGS sequence"/>
</dbReference>